<dbReference type="RefSeq" id="WP_132062880.1">
    <property type="nucleotide sequence ID" value="NZ_CP072242.1"/>
</dbReference>
<dbReference type="GO" id="GO:0005737">
    <property type="term" value="C:cytoplasm"/>
    <property type="evidence" value="ECO:0007669"/>
    <property type="project" value="TreeGrafter"/>
</dbReference>
<dbReference type="EMBL" id="CP083681">
    <property type="protein sequence ID" value="UYU70818.1"/>
    <property type="molecule type" value="Genomic_DNA"/>
</dbReference>
<proteinExistence type="inferred from homology"/>
<reference evidence="5" key="1">
    <citation type="submission" date="2021-06" db="EMBL/GenBank/DDBJ databases">
        <title>Interrogation of the integrated mobile genetic elements in gut-associated Bacteroides with a consensus prediction approach.</title>
        <authorList>
            <person name="Campbell D.E."/>
            <person name="Leigh J.R."/>
            <person name="Kim T."/>
            <person name="England W."/>
            <person name="Whitaker R.J."/>
            <person name="Degnan P.H."/>
        </authorList>
    </citation>
    <scope>NUCLEOTIDE SEQUENCE</scope>
    <source>
        <strain evidence="5">VPI-BTDOT2</strain>
    </source>
</reference>
<dbReference type="InterPro" id="IPR005000">
    <property type="entry name" value="Aldolase/citrate-lyase_domain"/>
</dbReference>
<keyword evidence="3" id="KW-0456">Lyase</keyword>
<evidence type="ECO:0000256" key="2">
    <source>
        <dbReference type="ARBA" id="ARBA00022723"/>
    </source>
</evidence>
<protein>
    <submittedName>
        <fullName evidence="5">Aldolase</fullName>
    </submittedName>
</protein>
<keyword evidence="2" id="KW-0479">Metal-binding</keyword>
<evidence type="ECO:0000259" key="4">
    <source>
        <dbReference type="Pfam" id="PF03328"/>
    </source>
</evidence>
<gene>
    <name evidence="5" type="ORF">KQP59_21465</name>
</gene>
<dbReference type="Pfam" id="PF03328">
    <property type="entry name" value="HpcH_HpaI"/>
    <property type="match status" value="1"/>
</dbReference>
<dbReference type="Gene3D" id="3.20.20.60">
    <property type="entry name" value="Phosphoenolpyruvate-binding domains"/>
    <property type="match status" value="2"/>
</dbReference>
<dbReference type="Proteomes" id="UP001156216">
    <property type="component" value="Chromosome"/>
</dbReference>
<feature type="domain" description="HpcH/HpaI aldolase/citrate lyase" evidence="4">
    <location>
        <begin position="8"/>
        <end position="149"/>
    </location>
</feature>
<dbReference type="SUPFAM" id="SSF51621">
    <property type="entry name" value="Phosphoenolpyruvate/pyruvate domain"/>
    <property type="match status" value="1"/>
</dbReference>
<name>A0AA46UC72_BACT4</name>
<evidence type="ECO:0000256" key="1">
    <source>
        <dbReference type="ARBA" id="ARBA00005568"/>
    </source>
</evidence>
<dbReference type="InterPro" id="IPR050251">
    <property type="entry name" value="HpcH-HpaI_aldolase"/>
</dbReference>
<evidence type="ECO:0000256" key="3">
    <source>
        <dbReference type="ARBA" id="ARBA00023239"/>
    </source>
</evidence>
<comment type="similarity">
    <text evidence="1">Belongs to the HpcH/HpaI aldolase family.</text>
</comment>
<dbReference type="PANTHER" id="PTHR30502:SF0">
    <property type="entry name" value="PHOSPHOENOLPYRUVATE CARBOXYLASE FAMILY PROTEIN"/>
    <property type="match status" value="1"/>
</dbReference>
<dbReference type="InterPro" id="IPR015813">
    <property type="entry name" value="Pyrv/PenolPyrv_kinase-like_dom"/>
</dbReference>
<dbReference type="GO" id="GO:0046872">
    <property type="term" value="F:metal ion binding"/>
    <property type="evidence" value="ECO:0007669"/>
    <property type="project" value="UniProtKB-KW"/>
</dbReference>
<dbReference type="InterPro" id="IPR040442">
    <property type="entry name" value="Pyrv_kinase-like_dom_sf"/>
</dbReference>
<organism evidence="5 6">
    <name type="scientific">Bacteroides thetaiotaomicron</name>
    <dbReference type="NCBI Taxonomy" id="818"/>
    <lineage>
        <taxon>Bacteria</taxon>
        <taxon>Pseudomonadati</taxon>
        <taxon>Bacteroidota</taxon>
        <taxon>Bacteroidia</taxon>
        <taxon>Bacteroidales</taxon>
        <taxon>Bacteroidaceae</taxon>
        <taxon>Bacteroides</taxon>
    </lineage>
</organism>
<sequence>MLKLMYITNRPEIAEIAENAGVDRIFIDLEQIGKAERQEGMDTVQSLHSLDDIKKVKSVLSKAELLVRSNPIHEGSREEIDTIIENGANIVMLPFFKTVNEVAKFIDLVNGRAQIMLLVETAEAVEKLDAILELDGIDEIHIGLNDLHLAYHMKFMFELLANGTVEYLGKKILKKRIPFGFGGIAQLGSGMLPAEHIIKEHYRIGSSIAILSRSFCNVDTMFDLHEIEKVFNDGMIAIRNLEREIMQYKAYFLDNERTVVQIVKEIVS</sequence>
<dbReference type="GO" id="GO:0016832">
    <property type="term" value="F:aldehyde-lyase activity"/>
    <property type="evidence" value="ECO:0007669"/>
    <property type="project" value="TreeGrafter"/>
</dbReference>
<dbReference type="PANTHER" id="PTHR30502">
    <property type="entry name" value="2-KETO-3-DEOXY-L-RHAMNONATE ALDOLASE"/>
    <property type="match status" value="1"/>
</dbReference>
<dbReference type="AlphaFoldDB" id="A0AA46UC72"/>
<accession>A0AA46UC72</accession>
<evidence type="ECO:0000313" key="6">
    <source>
        <dbReference type="Proteomes" id="UP001156216"/>
    </source>
</evidence>
<evidence type="ECO:0000313" key="5">
    <source>
        <dbReference type="EMBL" id="UYU70818.1"/>
    </source>
</evidence>